<sequence>MNLKPFYEEFKTTLLIFGVIAWVIFLIIPMPGIIIDLCISASLAFSMIVLLTSSTIDSWDKLRTFPMILLMSTIFRIAFNIATTRKIISGGNTGTVIESAGHLIVQDEIIIGLVMFIILLIVQFIVANGASRFGEVSARFMLDALPGKQMSIDNELNQGAIDDQTAKKQKRRLQMQVDFYGSLDGAGKYIKGDVFASIAMIVVNLIVGLIVGMVELDLPFAEAANRFTLLTVGDGVVNLISALMITVSGAIVMAKVEEDNEDGEAKSNSVIQRILQELIPNSRNLYIAGSVLIVLGITGLPFFQLAVPGALLIFAGYMMQRNKKAEEENKANEELRKRKTEQTTSKEVKVKRSVEPVVLEVGYKLAPYFMADSTDVFGNKKESIHDKTDLMRQIFANKLGIKIPPIKIRDNVSLHPSTKYVIKVKESAVASGVIKKDKILAIPTPLVISEIEGEKTKDPIFGQEAYWINENQLDDAADKGYDVWSPITIIATHLHQIMEKNLYQFISLQQVADMVQEVGEEHPILKDKMDKIDDLYLLQKVIVSLLKEKVSIKDLPTIIESFIEAYNQTKDIDTIVLFVRQRISRQICENYINNDGKLYLISVKDEEELVVNSHNGVNVLSMNYDWQVKFLERLKKEKDNARTLKIEPVIVTQRPELRPAISRMMENFDTDTPVISIYELPSNVKNKVIASI</sequence>
<keyword evidence="7" id="KW-0175">Coiled coil</keyword>
<gene>
    <name evidence="9" type="ORF">O0Q50_21695</name>
</gene>
<dbReference type="PANTHER" id="PTHR30161">
    <property type="entry name" value="FLAGELLAR EXPORT PROTEIN, MEMBRANE FLHA SUBUNIT-RELATED"/>
    <property type="match status" value="1"/>
</dbReference>
<dbReference type="PIRSF" id="PIRSF005419">
    <property type="entry name" value="FlhA"/>
    <property type="match status" value="1"/>
</dbReference>
<comment type="similarity">
    <text evidence="2">Belongs to the FHIPEP (flagella/HR/invasion proteins export pore) family.</text>
</comment>
<dbReference type="GO" id="GO:0044780">
    <property type="term" value="P:bacterial-type flagellum assembly"/>
    <property type="evidence" value="ECO:0007669"/>
    <property type="project" value="TreeGrafter"/>
</dbReference>
<reference evidence="9" key="1">
    <citation type="journal article" date="2022" name="J Environ Chem Eng">
        <title>Biodegradation of petroleum oil using a constructed nonpathogenic and heavy metal-tolerant bacterial consortium isolated from marine sponges.</title>
        <authorList>
            <person name="Dechsakulwatana C."/>
            <person name="Rungsihiranrut A."/>
            <person name="Muangchinda C."/>
            <person name="Ningthoujam R."/>
            <person name="Klankeo P."/>
            <person name="Pinyakong O."/>
        </authorList>
    </citation>
    <scope>NUCLEOTIDE SEQUENCE</scope>
    <source>
        <strain evidence="9">TL01-2</strain>
    </source>
</reference>
<evidence type="ECO:0000256" key="7">
    <source>
        <dbReference type="SAM" id="Coils"/>
    </source>
</evidence>
<feature type="transmembrane region" description="Helical" evidence="8">
    <location>
        <begin position="194"/>
        <end position="214"/>
    </location>
</feature>
<evidence type="ECO:0000313" key="10">
    <source>
        <dbReference type="Proteomes" id="UP001269400"/>
    </source>
</evidence>
<feature type="transmembrane region" description="Helical" evidence="8">
    <location>
        <begin position="12"/>
        <end position="30"/>
    </location>
</feature>
<dbReference type="Gene3D" id="1.10.8.540">
    <property type="entry name" value="FHIPEP family, domain 3"/>
    <property type="match status" value="1"/>
</dbReference>
<dbReference type="Proteomes" id="UP001269400">
    <property type="component" value="Unassembled WGS sequence"/>
</dbReference>
<evidence type="ECO:0000256" key="5">
    <source>
        <dbReference type="ARBA" id="ARBA00022989"/>
    </source>
</evidence>
<dbReference type="InterPro" id="IPR042193">
    <property type="entry name" value="FHIPEP_3"/>
</dbReference>
<dbReference type="RefSeq" id="WP_316911014.1">
    <property type="nucleotide sequence ID" value="NZ_JAPTGD010000002.1"/>
</dbReference>
<keyword evidence="9" id="KW-0969">Cilium</keyword>
<dbReference type="Pfam" id="PF00771">
    <property type="entry name" value="FHIPEP"/>
    <property type="match status" value="1"/>
</dbReference>
<keyword evidence="9" id="KW-0966">Cell projection</keyword>
<evidence type="ECO:0000256" key="3">
    <source>
        <dbReference type="ARBA" id="ARBA00022475"/>
    </source>
</evidence>
<accession>A0AAX6NE63</accession>
<evidence type="ECO:0000256" key="8">
    <source>
        <dbReference type="SAM" id="Phobius"/>
    </source>
</evidence>
<dbReference type="GO" id="GO:0005886">
    <property type="term" value="C:plasma membrane"/>
    <property type="evidence" value="ECO:0007669"/>
    <property type="project" value="UniProtKB-SubCell"/>
</dbReference>
<feature type="coiled-coil region" evidence="7">
    <location>
        <begin position="318"/>
        <end position="345"/>
    </location>
</feature>
<organism evidence="9 10">
    <name type="scientific">Priestia aryabhattai</name>
    <name type="common">Bacillus aryabhattai</name>
    <dbReference type="NCBI Taxonomy" id="412384"/>
    <lineage>
        <taxon>Bacteria</taxon>
        <taxon>Bacillati</taxon>
        <taxon>Bacillota</taxon>
        <taxon>Bacilli</taxon>
        <taxon>Bacillales</taxon>
        <taxon>Bacillaceae</taxon>
        <taxon>Priestia</taxon>
    </lineage>
</organism>
<feature type="transmembrane region" description="Helical" evidence="8">
    <location>
        <begin position="109"/>
        <end position="127"/>
    </location>
</feature>
<dbReference type="InterPro" id="IPR001712">
    <property type="entry name" value="T3SS_FHIPEP"/>
</dbReference>
<reference evidence="9" key="2">
    <citation type="submission" date="2022-12" db="EMBL/GenBank/DDBJ databases">
        <authorList>
            <person name="Dechsakulwatana C."/>
            <person name="Rungsihiranrut A."/>
            <person name="Muangchinda C."/>
            <person name="Ningthoujam R."/>
            <person name="Klankeo P."/>
            <person name="Pinyakong O."/>
        </authorList>
    </citation>
    <scope>NUCLEOTIDE SEQUENCE</scope>
    <source>
        <strain evidence="9">TL01-2</strain>
    </source>
</reference>
<keyword evidence="9" id="KW-0282">Flagellum</keyword>
<dbReference type="EMBL" id="JAPTGD010000002">
    <property type="protein sequence ID" value="MDU9693795.1"/>
    <property type="molecule type" value="Genomic_DNA"/>
</dbReference>
<proteinExistence type="inferred from homology"/>
<dbReference type="GO" id="GO:0009306">
    <property type="term" value="P:protein secretion"/>
    <property type="evidence" value="ECO:0007669"/>
    <property type="project" value="InterPro"/>
</dbReference>
<evidence type="ECO:0000256" key="2">
    <source>
        <dbReference type="ARBA" id="ARBA00008835"/>
    </source>
</evidence>
<dbReference type="InterPro" id="IPR042196">
    <property type="entry name" value="FHIPEP_4"/>
</dbReference>
<feature type="transmembrane region" description="Helical" evidence="8">
    <location>
        <begin position="235"/>
        <end position="254"/>
    </location>
</feature>
<keyword evidence="4 8" id="KW-0812">Transmembrane</keyword>
<keyword evidence="5 8" id="KW-1133">Transmembrane helix</keyword>
<comment type="caution">
    <text evidence="9">The sequence shown here is derived from an EMBL/GenBank/DDBJ whole genome shotgun (WGS) entry which is preliminary data.</text>
</comment>
<evidence type="ECO:0000256" key="6">
    <source>
        <dbReference type="ARBA" id="ARBA00023136"/>
    </source>
</evidence>
<feature type="transmembrane region" description="Helical" evidence="8">
    <location>
        <begin position="285"/>
        <end position="314"/>
    </location>
</feature>
<dbReference type="Gene3D" id="3.40.30.60">
    <property type="entry name" value="FHIPEP family, domain 1"/>
    <property type="match status" value="1"/>
</dbReference>
<evidence type="ECO:0000256" key="1">
    <source>
        <dbReference type="ARBA" id="ARBA00004651"/>
    </source>
</evidence>
<dbReference type="PANTHER" id="PTHR30161:SF1">
    <property type="entry name" value="FLAGELLAR BIOSYNTHESIS PROTEIN FLHA-RELATED"/>
    <property type="match status" value="1"/>
</dbReference>
<keyword evidence="6 8" id="KW-0472">Membrane</keyword>
<dbReference type="Gene3D" id="3.40.50.12790">
    <property type="entry name" value="FHIPEP family, domain 4"/>
    <property type="match status" value="1"/>
</dbReference>
<evidence type="ECO:0000313" key="9">
    <source>
        <dbReference type="EMBL" id="MDU9693795.1"/>
    </source>
</evidence>
<dbReference type="PRINTS" id="PR00949">
    <property type="entry name" value="TYPE3IMAPROT"/>
</dbReference>
<dbReference type="InterPro" id="IPR042194">
    <property type="entry name" value="FHIPEP_1"/>
</dbReference>
<keyword evidence="3" id="KW-1003">Cell membrane</keyword>
<comment type="subcellular location">
    <subcellularLocation>
        <location evidence="1">Cell membrane</location>
        <topology evidence="1">Multi-pass membrane protein</topology>
    </subcellularLocation>
</comment>
<evidence type="ECO:0000256" key="4">
    <source>
        <dbReference type="ARBA" id="ARBA00022692"/>
    </source>
</evidence>
<dbReference type="AlphaFoldDB" id="A0AAX6NE63"/>
<protein>
    <submittedName>
        <fullName evidence="9">Flagellar biosynthesis protein FlhA</fullName>
    </submittedName>
</protein>
<name>A0AAX6NE63_PRIAR</name>